<dbReference type="Gene3D" id="1.25.40.20">
    <property type="entry name" value="Ankyrin repeat-containing domain"/>
    <property type="match status" value="1"/>
</dbReference>
<keyword evidence="1" id="KW-0040">ANK repeat</keyword>
<dbReference type="GeneID" id="34607078"/>
<protein>
    <submittedName>
        <fullName evidence="3">Uncharacterized protein</fullName>
    </submittedName>
</protein>
<dbReference type="InterPro" id="IPR036770">
    <property type="entry name" value="Ankyrin_rpt-contain_sf"/>
</dbReference>
<name>A0A177EPN6_9EURO</name>
<dbReference type="PROSITE" id="PS50088">
    <property type="entry name" value="ANK_REPEAT"/>
    <property type="match status" value="1"/>
</dbReference>
<evidence type="ECO:0000313" key="3">
    <source>
        <dbReference type="EMBL" id="OAG33887.1"/>
    </source>
</evidence>
<accession>A0A177EPN6</accession>
<dbReference type="AlphaFoldDB" id="A0A177EPN6"/>
<dbReference type="EMBL" id="LVKK01000205">
    <property type="protein sequence ID" value="OAG33887.1"/>
    <property type="molecule type" value="Genomic_DNA"/>
</dbReference>
<proteinExistence type="predicted"/>
<sequence>MKGGVYRLVFPQDEDPTATDYGWEFDRTHSVFATVNLGGRLMELNESPPYRSILPSFAHLHERSELDRDDESLTDAAERLHIHEESSNAQPPPRRRPEALPEDPYESPEFRHIAYISACVRRDIGELHRLFEDYPDDDFVSQVDEDGDNGVLLAATEENGILTVKWLQDRGAAIDQSNHFGRTPLMEASLWGRLETVQYLTAQGVHIQERDANGMNALDMALATLRNKGERRSRAGRVYREGNDADDQRARVESHLKRLSHHSVHSPGAEDHSLVVCHSSRGWQTENLALYRPKTILLVPDGQPYKAFAELDRVSNYPLVIAMSGYTFQGWRNVLDNNLWANRADELRKHLGLPSDIRAASHVEPQLLTYLVHHHTLVQYFEDEDVVPGDLQSFFDDLLPLARVPVITVSKEYLCASCQTFYAAFRRIFATLTVRFRFVGKNVNSLV</sequence>
<evidence type="ECO:0000256" key="1">
    <source>
        <dbReference type="PROSITE-ProRule" id="PRU00023"/>
    </source>
</evidence>
<dbReference type="PROSITE" id="PS50297">
    <property type="entry name" value="ANK_REP_REGION"/>
    <property type="match status" value="1"/>
</dbReference>
<gene>
    <name evidence="3" type="ORF">AYO21_12003</name>
</gene>
<keyword evidence="4" id="KW-1185">Reference proteome</keyword>
<evidence type="ECO:0000313" key="4">
    <source>
        <dbReference type="Proteomes" id="UP000077002"/>
    </source>
</evidence>
<dbReference type="SUPFAM" id="SSF48403">
    <property type="entry name" value="Ankyrin repeat"/>
    <property type="match status" value="1"/>
</dbReference>
<dbReference type="SMART" id="SM00248">
    <property type="entry name" value="ANK"/>
    <property type="match status" value="2"/>
</dbReference>
<reference evidence="3 4" key="1">
    <citation type="submission" date="2016-03" db="EMBL/GenBank/DDBJ databases">
        <title>Draft genome sequence of the Fonsecaea monophora CBS 269.37.</title>
        <authorList>
            <person name="Bombassaro A."/>
            <person name="Vinicius W.A."/>
            <person name="De Hoog S."/>
            <person name="Sun J."/>
            <person name="Souza E.M."/>
            <person name="Raittz R.T."/>
            <person name="Costa F."/>
            <person name="Leao A.C."/>
            <person name="Tadra-Sfeir M.Z."/>
            <person name="Baura V."/>
            <person name="Balsanelli E."/>
            <person name="Pedrosa F.O."/>
            <person name="Moreno L.F."/>
            <person name="Steffens M.B."/>
            <person name="Xi L."/>
            <person name="Bocca A.L."/>
            <person name="Felipe M.S."/>
            <person name="Teixeira M."/>
            <person name="Telles Filho F.Q."/>
            <person name="Azevedo C.M."/>
            <person name="Gomes R."/>
            <person name="Vicente V.A."/>
        </authorList>
    </citation>
    <scope>NUCLEOTIDE SEQUENCE [LARGE SCALE GENOMIC DNA]</scope>
    <source>
        <strain evidence="3 4">CBS 269.37</strain>
    </source>
</reference>
<organism evidence="3 4">
    <name type="scientific">Fonsecaea monophora</name>
    <dbReference type="NCBI Taxonomy" id="254056"/>
    <lineage>
        <taxon>Eukaryota</taxon>
        <taxon>Fungi</taxon>
        <taxon>Dikarya</taxon>
        <taxon>Ascomycota</taxon>
        <taxon>Pezizomycotina</taxon>
        <taxon>Eurotiomycetes</taxon>
        <taxon>Chaetothyriomycetidae</taxon>
        <taxon>Chaetothyriales</taxon>
        <taxon>Herpotrichiellaceae</taxon>
        <taxon>Fonsecaea</taxon>
    </lineage>
</organism>
<dbReference type="Proteomes" id="UP000077002">
    <property type="component" value="Unassembled WGS sequence"/>
</dbReference>
<feature type="region of interest" description="Disordered" evidence="2">
    <location>
        <begin position="81"/>
        <end position="105"/>
    </location>
</feature>
<feature type="repeat" description="ANK" evidence="1">
    <location>
        <begin position="180"/>
        <end position="212"/>
    </location>
</feature>
<dbReference type="RefSeq" id="XP_022505839.1">
    <property type="nucleotide sequence ID" value="XM_022661851.1"/>
</dbReference>
<dbReference type="InterPro" id="IPR002110">
    <property type="entry name" value="Ankyrin_rpt"/>
</dbReference>
<evidence type="ECO:0000256" key="2">
    <source>
        <dbReference type="SAM" id="MobiDB-lite"/>
    </source>
</evidence>
<comment type="caution">
    <text evidence="3">The sequence shown here is derived from an EMBL/GenBank/DDBJ whole genome shotgun (WGS) entry which is preliminary data.</text>
</comment>
<dbReference type="OrthoDB" id="341259at2759"/>
<dbReference type="Pfam" id="PF12796">
    <property type="entry name" value="Ank_2"/>
    <property type="match status" value="1"/>
</dbReference>